<dbReference type="InterPro" id="IPR013538">
    <property type="entry name" value="ASHA1/2-like_C"/>
</dbReference>
<dbReference type="Gene3D" id="3.30.530.20">
    <property type="match status" value="1"/>
</dbReference>
<comment type="caution">
    <text evidence="3">The sequence shown here is derived from an EMBL/GenBank/DDBJ whole genome shotgun (WGS) entry which is preliminary data.</text>
</comment>
<dbReference type="CDD" id="cd07814">
    <property type="entry name" value="SRPBCC_CalC_Aha1-like"/>
    <property type="match status" value="1"/>
</dbReference>
<organism evidence="3 4">
    <name type="scientific">Microcella putealis</name>
    <dbReference type="NCBI Taxonomy" id="337005"/>
    <lineage>
        <taxon>Bacteria</taxon>
        <taxon>Bacillati</taxon>
        <taxon>Actinomycetota</taxon>
        <taxon>Actinomycetes</taxon>
        <taxon>Micrococcales</taxon>
        <taxon>Microbacteriaceae</taxon>
        <taxon>Microcella</taxon>
    </lineage>
</organism>
<dbReference type="Proteomes" id="UP000293519">
    <property type="component" value="Unassembled WGS sequence"/>
</dbReference>
<dbReference type="EMBL" id="SGWW01000002">
    <property type="protein sequence ID" value="RZS57768.1"/>
    <property type="molecule type" value="Genomic_DNA"/>
</dbReference>
<protein>
    <submittedName>
        <fullName evidence="3">Uncharacterized protein YndB with AHSA1/START domain</fullName>
    </submittedName>
</protein>
<gene>
    <name evidence="3" type="ORF">EV141_1488</name>
</gene>
<proteinExistence type="inferred from homology"/>
<dbReference type="Pfam" id="PF08327">
    <property type="entry name" value="AHSA1"/>
    <property type="match status" value="1"/>
</dbReference>
<evidence type="ECO:0000313" key="4">
    <source>
        <dbReference type="Proteomes" id="UP000293519"/>
    </source>
</evidence>
<dbReference type="AlphaFoldDB" id="A0A4Q7LV31"/>
<comment type="similarity">
    <text evidence="1">Belongs to the AHA1 family.</text>
</comment>
<dbReference type="InterPro" id="IPR023393">
    <property type="entry name" value="START-like_dom_sf"/>
</dbReference>
<evidence type="ECO:0000259" key="2">
    <source>
        <dbReference type="Pfam" id="PF08327"/>
    </source>
</evidence>
<dbReference type="OrthoDB" id="3365660at2"/>
<reference evidence="3 4" key="1">
    <citation type="journal article" date="2015" name="Stand. Genomic Sci.">
        <title>Genomic Encyclopedia of Bacterial and Archaeal Type Strains, Phase III: the genomes of soil and plant-associated and newly described type strains.</title>
        <authorList>
            <person name="Whitman W.B."/>
            <person name="Woyke T."/>
            <person name="Klenk H.P."/>
            <person name="Zhou Y."/>
            <person name="Lilburn T.G."/>
            <person name="Beck B.J."/>
            <person name="De Vos P."/>
            <person name="Vandamme P."/>
            <person name="Eisen J.A."/>
            <person name="Garrity G."/>
            <person name="Hugenholtz P."/>
            <person name="Kyrpides N.C."/>
        </authorList>
    </citation>
    <scope>NUCLEOTIDE SEQUENCE [LARGE SCALE GENOMIC DNA]</scope>
    <source>
        <strain evidence="3 4">CV2</strain>
    </source>
</reference>
<accession>A0A4Q7LV31</accession>
<feature type="domain" description="Activator of Hsp90 ATPase homologue 1/2-like C-terminal" evidence="2">
    <location>
        <begin position="17"/>
        <end position="146"/>
    </location>
</feature>
<evidence type="ECO:0000313" key="3">
    <source>
        <dbReference type="EMBL" id="RZS57768.1"/>
    </source>
</evidence>
<name>A0A4Q7LV31_9MICO</name>
<dbReference type="RefSeq" id="WP_130485294.1">
    <property type="nucleotide sequence ID" value="NZ_SGWW01000002.1"/>
</dbReference>
<dbReference type="SUPFAM" id="SSF55961">
    <property type="entry name" value="Bet v1-like"/>
    <property type="match status" value="1"/>
</dbReference>
<keyword evidence="4" id="KW-1185">Reference proteome</keyword>
<evidence type="ECO:0000256" key="1">
    <source>
        <dbReference type="ARBA" id="ARBA00006817"/>
    </source>
</evidence>
<sequence>MSEHPADGFTTTRTIAASPERVWHALIDTESFASWFGTEQVAVPLSTLRWDAREGSEWSAQMVLPDGATIEWEGEFVRVDQPRELAFTITDDATNPQRDDVVFTLTASDGGGCALTLAQSGGGLSPEQYEQAAAGWAGFVDVIEQIATR</sequence>